<accession>A0A0G0DTI3</accession>
<dbReference type="EMBL" id="LBPN01000019">
    <property type="protein sequence ID" value="KKP58462.1"/>
    <property type="molecule type" value="Genomic_DNA"/>
</dbReference>
<name>A0A0G0DTI3_9BACT</name>
<evidence type="ECO:0000313" key="1">
    <source>
        <dbReference type="EMBL" id="KKP58462.1"/>
    </source>
</evidence>
<reference evidence="1 2" key="1">
    <citation type="journal article" date="2015" name="Nature">
        <title>rRNA introns, odd ribosomes, and small enigmatic genomes across a large radiation of phyla.</title>
        <authorList>
            <person name="Brown C.T."/>
            <person name="Hug L.A."/>
            <person name="Thomas B.C."/>
            <person name="Sharon I."/>
            <person name="Castelle C.J."/>
            <person name="Singh A."/>
            <person name="Wilkins M.J."/>
            <person name="Williams K.H."/>
            <person name="Banfield J.F."/>
        </authorList>
    </citation>
    <scope>NUCLEOTIDE SEQUENCE [LARGE SCALE GENOMIC DNA]</scope>
</reference>
<organism evidence="1 2">
    <name type="scientific">Candidatus Gottesmanbacteria bacterium GW2011_GWA1_34_13</name>
    <dbReference type="NCBI Taxonomy" id="1618434"/>
    <lineage>
        <taxon>Bacteria</taxon>
        <taxon>Candidatus Gottesmaniibacteriota</taxon>
    </lineage>
</organism>
<dbReference type="AlphaFoldDB" id="A0A0G0DTI3"/>
<protein>
    <submittedName>
        <fullName evidence="1">Uncharacterized protein</fullName>
    </submittedName>
</protein>
<sequence length="35" mass="3838">LYYWAQPDLRGKASINTTADNPGTKIIIYGEAPAE</sequence>
<feature type="non-terminal residue" evidence="1">
    <location>
        <position position="1"/>
    </location>
</feature>
<evidence type="ECO:0000313" key="2">
    <source>
        <dbReference type="Proteomes" id="UP000034176"/>
    </source>
</evidence>
<proteinExistence type="predicted"/>
<comment type="caution">
    <text evidence="1">The sequence shown here is derived from an EMBL/GenBank/DDBJ whole genome shotgun (WGS) entry which is preliminary data.</text>
</comment>
<gene>
    <name evidence="1" type="ORF">UR52_C0019G0008</name>
</gene>
<dbReference type="Proteomes" id="UP000034176">
    <property type="component" value="Unassembled WGS sequence"/>
</dbReference>